<evidence type="ECO:0000256" key="11">
    <source>
        <dbReference type="ARBA" id="ARBA00022917"/>
    </source>
</evidence>
<dbReference type="SUPFAM" id="SSF101353">
    <property type="entry name" value="Putative anticodon-binding domain of alanyl-tRNA synthetase (AlaRS)"/>
    <property type="match status" value="1"/>
</dbReference>
<dbReference type="PROSITE" id="PS50860">
    <property type="entry name" value="AA_TRNA_LIGASE_II_ALA"/>
    <property type="match status" value="1"/>
</dbReference>
<keyword evidence="9 14" id="KW-0067">ATP-binding</keyword>
<sequence length="824" mass="92699">MMFQARKFGGPLWRQRKTIRRYMSTNDIRQKFIKYFESHDHVHVPSSSLVPSSEDRSLLFTNAGMNQFKSLFLGRQDTKWGLLKRAVSYQKCLRAGGKHNDLENVGRDLHHQTFFEMLGNWSFNNAYSEEEACRLAWYFLTDILDIDPARLYVSYFGGSKEWNLPPDENCKRIWLKIGLPESHILPFEKENFWEMGFTGPCGPSSEIFYDRVPGRSDAARLVNIDDSIVELWNIVFISLNRSSTGRLESLPSNHIDTGMGLERLASVMQDVPSNFDIDIFAPIMKHISTFSKAGAYGGRNGSADFNECDASYRIIADHLRGIVVALADGVVPSAVDSGFIVRKMLRRSFWHAVSRLGMDRFACSDLVHVVVDTLRPAYPELHHCAESVAKCVMEEEHQYWNIIDKGCTIFEQLRVKIPENVKVFPGEDAWFLHDTHGIPVEITEDLGRKHGLAVDIKRFEELKEEAKKLSQNTSQFSGSTSIDTTGLENYSDDAKYDYFLEKNGSYSFPQISTKIVAAFDQDKRVPSFASSGSVVLENCQFYAEEGGQKSDTGVLEVNEAPVFEVTSVEKVNGVAVLSGKPIGQATISEGTMVKQKIDVKRRLALMRAHSATHLLNWALRRVGAGRGQRGSSIDEDSLRFDYATDDCAGEDDIIEHVESLIANVISEGRDVKVEKTTLGVAAKIRNLQSEFKEGKAYPSVVRVARVGDRLEDALAVECCSGTHVLNTSSIIDFAVMSDRSLAKGVRRMVAVTGEKAQANRRYGEVVESRLESELEELNRGNHVEPSSEEKIEWDRIPYLYNGRCRQLQKSIKKKRKTSKVALGS</sequence>
<feature type="binding site" evidence="14">
    <location>
        <position position="723"/>
    </location>
    <ligand>
        <name>Zn(2+)</name>
        <dbReference type="ChEBI" id="CHEBI:29105"/>
    </ligand>
</feature>
<feature type="binding site" evidence="14">
    <location>
        <position position="609"/>
    </location>
    <ligand>
        <name>Zn(2+)</name>
        <dbReference type="ChEBI" id="CHEBI:29105"/>
    </ligand>
</feature>
<dbReference type="AlphaFoldDB" id="A0A7I4Y3D3"/>
<dbReference type="PRINTS" id="PR00980">
    <property type="entry name" value="TRNASYNTHALA"/>
</dbReference>
<evidence type="ECO:0000256" key="9">
    <source>
        <dbReference type="ARBA" id="ARBA00022840"/>
    </source>
</evidence>
<evidence type="ECO:0000256" key="10">
    <source>
        <dbReference type="ARBA" id="ARBA00022884"/>
    </source>
</evidence>
<dbReference type="WBParaSite" id="HCON_00039960-00001">
    <property type="protein sequence ID" value="HCON_00039960-00001"/>
    <property type="gene ID" value="HCON_00039960"/>
</dbReference>
<dbReference type="GO" id="GO:0004813">
    <property type="term" value="F:alanine-tRNA ligase activity"/>
    <property type="evidence" value="ECO:0007669"/>
    <property type="project" value="UniProtKB-UniRule"/>
</dbReference>
<comment type="similarity">
    <text evidence="1">Belongs to the class-II aminoacyl-tRNA synthetase family. Alax-L subfamily.</text>
</comment>
<dbReference type="PANTHER" id="PTHR11777">
    <property type="entry name" value="ALANYL-TRNA SYNTHETASE"/>
    <property type="match status" value="1"/>
</dbReference>
<keyword evidence="16" id="KW-1185">Reference proteome</keyword>
<dbReference type="InterPro" id="IPR012947">
    <property type="entry name" value="tRNA_SAD"/>
</dbReference>
<organism evidence="16 17">
    <name type="scientific">Haemonchus contortus</name>
    <name type="common">Barber pole worm</name>
    <dbReference type="NCBI Taxonomy" id="6289"/>
    <lineage>
        <taxon>Eukaryota</taxon>
        <taxon>Metazoa</taxon>
        <taxon>Ecdysozoa</taxon>
        <taxon>Nematoda</taxon>
        <taxon>Chromadorea</taxon>
        <taxon>Rhabditida</taxon>
        <taxon>Rhabditina</taxon>
        <taxon>Rhabditomorpha</taxon>
        <taxon>Strongyloidea</taxon>
        <taxon>Trichostrongylidae</taxon>
        <taxon>Haemonchus</taxon>
    </lineage>
</organism>
<dbReference type="CDD" id="cd00673">
    <property type="entry name" value="AlaRS_core"/>
    <property type="match status" value="1"/>
</dbReference>
<dbReference type="Gene3D" id="3.30.930.10">
    <property type="entry name" value="Bira Bifunctional Protein, Domain 2"/>
    <property type="match status" value="1"/>
</dbReference>
<proteinExistence type="inferred from homology"/>
<dbReference type="InterPro" id="IPR018165">
    <property type="entry name" value="Ala-tRNA-synth_IIc_core"/>
</dbReference>
<dbReference type="OMA" id="MSDKSMG"/>
<accession>A0A7I4Y3D3</accession>
<dbReference type="InterPro" id="IPR050058">
    <property type="entry name" value="Ala-tRNA_ligase"/>
</dbReference>
<dbReference type="InterPro" id="IPR018164">
    <property type="entry name" value="Ala-tRNA-synth_IIc_N"/>
</dbReference>
<dbReference type="GO" id="GO:0005739">
    <property type="term" value="C:mitochondrion"/>
    <property type="evidence" value="ECO:0007669"/>
    <property type="project" value="TreeGrafter"/>
</dbReference>
<evidence type="ECO:0000256" key="13">
    <source>
        <dbReference type="ARBA" id="ARBA00048300"/>
    </source>
</evidence>
<dbReference type="GO" id="GO:0000049">
    <property type="term" value="F:tRNA binding"/>
    <property type="evidence" value="ECO:0007669"/>
    <property type="project" value="UniProtKB-KW"/>
</dbReference>
<dbReference type="EC" id="6.1.1.7" evidence="2"/>
<dbReference type="SUPFAM" id="SSF50447">
    <property type="entry name" value="Translation proteins"/>
    <property type="match status" value="1"/>
</dbReference>
<comment type="function">
    <text evidence="14">Catalyzes the attachment of alanine to tRNA(Ala) in a two-step reaction: alanine is first activated by ATP to form Ala-AMP and then transferred to the acceptor end of tRNA(Ala). Also edits incorrectly charged tRNA(Ala) via its editing domain.</text>
</comment>
<dbReference type="SUPFAM" id="SSF55681">
    <property type="entry name" value="Class II aaRS and biotin synthetases"/>
    <property type="match status" value="1"/>
</dbReference>
<dbReference type="InterPro" id="IPR009000">
    <property type="entry name" value="Transl_B-barrel_sf"/>
</dbReference>
<keyword evidence="7 14" id="KW-0547">Nucleotide-binding</keyword>
<evidence type="ECO:0000256" key="5">
    <source>
        <dbReference type="ARBA" id="ARBA00022598"/>
    </source>
</evidence>
<dbReference type="FunFam" id="3.30.980.10:FF:000004">
    <property type="entry name" value="Alanine--tRNA ligase, cytoplasmic"/>
    <property type="match status" value="1"/>
</dbReference>
<keyword evidence="6 14" id="KW-0479">Metal-binding</keyword>
<dbReference type="Gene3D" id="3.30.980.10">
    <property type="entry name" value="Threonyl-trna Synthetase, Chain A, domain 2"/>
    <property type="match status" value="1"/>
</dbReference>
<dbReference type="Pfam" id="PF07973">
    <property type="entry name" value="tRNA_SAD"/>
    <property type="match status" value="1"/>
</dbReference>
<dbReference type="GO" id="GO:0002161">
    <property type="term" value="F:aminoacyl-tRNA deacylase activity"/>
    <property type="evidence" value="ECO:0007669"/>
    <property type="project" value="TreeGrafter"/>
</dbReference>
<evidence type="ECO:0000256" key="1">
    <source>
        <dbReference type="ARBA" id="ARBA00008429"/>
    </source>
</evidence>
<protein>
    <recommendedName>
        <fullName evidence="3">Alanine--tRNA ligase</fullName>
        <ecNumber evidence="2">6.1.1.7</ecNumber>
    </recommendedName>
</protein>
<feature type="binding site" evidence="14">
    <location>
        <position position="719"/>
    </location>
    <ligand>
        <name>Zn(2+)</name>
        <dbReference type="ChEBI" id="CHEBI:29105"/>
    </ligand>
</feature>
<dbReference type="Proteomes" id="UP000025227">
    <property type="component" value="Unplaced"/>
</dbReference>
<dbReference type="InterPro" id="IPR018163">
    <property type="entry name" value="Thr/Ala-tRNA-synth_IIc_edit"/>
</dbReference>
<feature type="binding site" evidence="14">
    <location>
        <position position="613"/>
    </location>
    <ligand>
        <name>Zn(2+)</name>
        <dbReference type="ChEBI" id="CHEBI:29105"/>
    </ligand>
</feature>
<dbReference type="FunFam" id="3.30.930.10:FF:000011">
    <property type="entry name" value="Alanine--tRNA ligase, cytoplasmic"/>
    <property type="match status" value="1"/>
</dbReference>
<comment type="catalytic activity">
    <reaction evidence="13 14">
        <text>tRNA(Ala) + L-alanine + ATP = L-alanyl-tRNA(Ala) + AMP + diphosphate</text>
        <dbReference type="Rhea" id="RHEA:12540"/>
        <dbReference type="Rhea" id="RHEA-COMP:9657"/>
        <dbReference type="Rhea" id="RHEA-COMP:9923"/>
        <dbReference type="ChEBI" id="CHEBI:30616"/>
        <dbReference type="ChEBI" id="CHEBI:33019"/>
        <dbReference type="ChEBI" id="CHEBI:57972"/>
        <dbReference type="ChEBI" id="CHEBI:78442"/>
        <dbReference type="ChEBI" id="CHEBI:78497"/>
        <dbReference type="ChEBI" id="CHEBI:456215"/>
        <dbReference type="EC" id="6.1.1.7"/>
    </reaction>
</comment>
<dbReference type="Gene3D" id="2.40.30.130">
    <property type="match status" value="1"/>
</dbReference>
<evidence type="ECO:0000256" key="4">
    <source>
        <dbReference type="ARBA" id="ARBA00022555"/>
    </source>
</evidence>
<keyword evidence="4 14" id="KW-0820">tRNA-binding</keyword>
<dbReference type="GO" id="GO:0006419">
    <property type="term" value="P:alanyl-tRNA aminoacylation"/>
    <property type="evidence" value="ECO:0007669"/>
    <property type="project" value="InterPro"/>
</dbReference>
<name>A0A7I4Y3D3_HAECO</name>
<dbReference type="HAMAP" id="MF_00036_B">
    <property type="entry name" value="Ala_tRNA_synth_B"/>
    <property type="match status" value="1"/>
</dbReference>
<dbReference type="OrthoDB" id="2423964at2759"/>
<dbReference type="InterPro" id="IPR023033">
    <property type="entry name" value="Ala_tRNA_ligase_euk/bac"/>
</dbReference>
<dbReference type="InterPro" id="IPR002318">
    <property type="entry name" value="Ala-tRNA-lgiase_IIc"/>
</dbReference>
<keyword evidence="12 14" id="KW-0030">Aminoacyl-tRNA synthetase</keyword>
<comment type="subunit">
    <text evidence="14">Monomer.</text>
</comment>
<comment type="cofactor">
    <cofactor evidence="14">
        <name>Zn(2+)</name>
        <dbReference type="ChEBI" id="CHEBI:29105"/>
    </cofactor>
    <text evidence="14">Binds 1 zinc ion per subunit.</text>
</comment>
<keyword evidence="10 14" id="KW-0694">RNA-binding</keyword>
<evidence type="ECO:0000313" key="17">
    <source>
        <dbReference type="WBParaSite" id="HCON_00039960-00001"/>
    </source>
</evidence>
<evidence type="ECO:0000256" key="3">
    <source>
        <dbReference type="ARBA" id="ARBA00017959"/>
    </source>
</evidence>
<dbReference type="InterPro" id="IPR045864">
    <property type="entry name" value="aa-tRNA-synth_II/BPL/LPL"/>
</dbReference>
<dbReference type="SUPFAM" id="SSF55186">
    <property type="entry name" value="ThrRS/AlaRS common domain"/>
    <property type="match status" value="1"/>
</dbReference>
<evidence type="ECO:0000259" key="15">
    <source>
        <dbReference type="PROSITE" id="PS50860"/>
    </source>
</evidence>
<keyword evidence="8 14" id="KW-0862">Zinc</keyword>
<keyword evidence="11 14" id="KW-0648">Protein biosynthesis</keyword>
<dbReference type="Pfam" id="PF01411">
    <property type="entry name" value="tRNA-synt_2c"/>
    <property type="match status" value="1"/>
</dbReference>
<evidence type="ECO:0000256" key="12">
    <source>
        <dbReference type="ARBA" id="ARBA00023146"/>
    </source>
</evidence>
<comment type="domain">
    <text evidence="14">Consists of three domains; the N-terminal catalytic domain, the editing domain and the C-terminal C-Ala domain. The editing domain removes incorrectly charged amino acids, while the C-Ala domain, along with tRNA(Ala), serves as a bridge to cooperatively bring together the editing and aminoacylation centers thus stimulating deacylation of misacylated tRNAs.</text>
</comment>
<dbReference type="PANTHER" id="PTHR11777:SF10">
    <property type="entry name" value="ALANINE--TRNA LIGASE, MITOCHONDRIAL"/>
    <property type="match status" value="1"/>
</dbReference>
<dbReference type="SMART" id="SM00863">
    <property type="entry name" value="tRNA_SAD"/>
    <property type="match status" value="1"/>
</dbReference>
<evidence type="ECO:0000256" key="14">
    <source>
        <dbReference type="HAMAP-Rule" id="MF_03133"/>
    </source>
</evidence>
<dbReference type="GO" id="GO:0005524">
    <property type="term" value="F:ATP binding"/>
    <property type="evidence" value="ECO:0007669"/>
    <property type="project" value="UniProtKB-UniRule"/>
</dbReference>
<dbReference type="NCBIfam" id="TIGR00344">
    <property type="entry name" value="alaS"/>
    <property type="match status" value="1"/>
</dbReference>
<evidence type="ECO:0000256" key="7">
    <source>
        <dbReference type="ARBA" id="ARBA00022741"/>
    </source>
</evidence>
<evidence type="ECO:0000256" key="2">
    <source>
        <dbReference type="ARBA" id="ARBA00013168"/>
    </source>
</evidence>
<dbReference type="InterPro" id="IPR018162">
    <property type="entry name" value="Ala-tRNA-ligase_IIc_anticod-bd"/>
</dbReference>
<dbReference type="GO" id="GO:0008270">
    <property type="term" value="F:zinc ion binding"/>
    <property type="evidence" value="ECO:0007669"/>
    <property type="project" value="UniProtKB-UniRule"/>
</dbReference>
<evidence type="ECO:0000256" key="8">
    <source>
        <dbReference type="ARBA" id="ARBA00022833"/>
    </source>
</evidence>
<reference evidence="17" key="1">
    <citation type="submission" date="2020-12" db="UniProtKB">
        <authorList>
            <consortium name="WormBaseParasite"/>
        </authorList>
    </citation>
    <scope>IDENTIFICATION</scope>
    <source>
        <strain evidence="17">MHco3</strain>
    </source>
</reference>
<evidence type="ECO:0000313" key="16">
    <source>
        <dbReference type="Proteomes" id="UP000025227"/>
    </source>
</evidence>
<feature type="domain" description="Alanyl-transfer RNA synthetases family profile" evidence="15">
    <location>
        <begin position="23"/>
        <end position="762"/>
    </location>
</feature>
<evidence type="ECO:0000256" key="6">
    <source>
        <dbReference type="ARBA" id="ARBA00022723"/>
    </source>
</evidence>
<keyword evidence="5 14" id="KW-0436">Ligase</keyword>